<dbReference type="Gene3D" id="1.10.10.60">
    <property type="entry name" value="Homeodomain-like"/>
    <property type="match status" value="1"/>
</dbReference>
<dbReference type="SUPFAM" id="SSF51215">
    <property type="entry name" value="Regulatory protein AraC"/>
    <property type="match status" value="1"/>
</dbReference>
<organism evidence="5 6">
    <name type="scientific">Chitinophaga pinensis</name>
    <dbReference type="NCBI Taxonomy" id="79329"/>
    <lineage>
        <taxon>Bacteria</taxon>
        <taxon>Pseudomonadati</taxon>
        <taxon>Bacteroidota</taxon>
        <taxon>Chitinophagia</taxon>
        <taxon>Chitinophagales</taxon>
        <taxon>Chitinophagaceae</taxon>
        <taxon>Chitinophaga</taxon>
    </lineage>
</organism>
<dbReference type="GO" id="GO:0043565">
    <property type="term" value="F:sequence-specific DNA binding"/>
    <property type="evidence" value="ECO:0007669"/>
    <property type="project" value="InterPro"/>
</dbReference>
<dbReference type="GO" id="GO:0003700">
    <property type="term" value="F:DNA-binding transcription factor activity"/>
    <property type="evidence" value="ECO:0007669"/>
    <property type="project" value="InterPro"/>
</dbReference>
<evidence type="ECO:0000256" key="2">
    <source>
        <dbReference type="ARBA" id="ARBA00023125"/>
    </source>
</evidence>
<dbReference type="OrthoDB" id="9793451at2"/>
<dbReference type="SUPFAM" id="SSF46689">
    <property type="entry name" value="Homeodomain-like"/>
    <property type="match status" value="1"/>
</dbReference>
<dbReference type="EMBL" id="VOHS01000003">
    <property type="protein sequence ID" value="TWW01645.1"/>
    <property type="molecule type" value="Genomic_DNA"/>
</dbReference>
<dbReference type="Pfam" id="PF02311">
    <property type="entry name" value="AraC_binding"/>
    <property type="match status" value="1"/>
</dbReference>
<keyword evidence="3" id="KW-0804">Transcription</keyword>
<keyword evidence="1" id="KW-0805">Transcription regulation</keyword>
<evidence type="ECO:0000313" key="6">
    <source>
        <dbReference type="Proteomes" id="UP000318815"/>
    </source>
</evidence>
<protein>
    <submittedName>
        <fullName evidence="5">Helix-turn-helix domain-containing protein</fullName>
    </submittedName>
</protein>
<dbReference type="InterPro" id="IPR003313">
    <property type="entry name" value="AraC-bd"/>
</dbReference>
<evidence type="ECO:0000256" key="1">
    <source>
        <dbReference type="ARBA" id="ARBA00023015"/>
    </source>
</evidence>
<evidence type="ECO:0000256" key="3">
    <source>
        <dbReference type="ARBA" id="ARBA00023163"/>
    </source>
</evidence>
<dbReference type="SMART" id="SM00342">
    <property type="entry name" value="HTH_ARAC"/>
    <property type="match status" value="1"/>
</dbReference>
<sequence>MTTAKPFFEIYTFEQISNNREFNGNTPHAHDLIEIIWTVSGNSFLKVDMQTYSPEGDQIFCIMPNQTHHFSIDDDDDSAGYIIRFNELFLQEYNSVYHADLLLVLIQSANIRYSQEIRQEMQSIMDKLIQEFSHQQLYSPDILSRYLNILFIHMSRQSHSQQPVTQQHHNVRQAKRFIQLVDQNFRTYKKVSEFAEQMCVTPSYLNEAIKKATGYTAGHHIRQRVILEAKRYAAYSDASMKEVAWDLGFTDICYFSKLFKKETGYNFSEFKKRQEKVLAV</sequence>
<dbReference type="Proteomes" id="UP000318815">
    <property type="component" value="Unassembled WGS sequence"/>
</dbReference>
<comment type="caution">
    <text evidence="5">The sequence shown here is derived from an EMBL/GenBank/DDBJ whole genome shotgun (WGS) entry which is preliminary data.</text>
</comment>
<keyword evidence="6" id="KW-1185">Reference proteome</keyword>
<keyword evidence="2" id="KW-0238">DNA-binding</keyword>
<dbReference type="PANTHER" id="PTHR43280:SF32">
    <property type="entry name" value="TRANSCRIPTIONAL REGULATORY PROTEIN"/>
    <property type="match status" value="1"/>
</dbReference>
<dbReference type="Pfam" id="PF12833">
    <property type="entry name" value="HTH_18"/>
    <property type="match status" value="1"/>
</dbReference>
<accession>A0A5C6LW53</accession>
<dbReference type="InterPro" id="IPR037923">
    <property type="entry name" value="HTH-like"/>
</dbReference>
<proteinExistence type="predicted"/>
<name>A0A5C6LW53_9BACT</name>
<dbReference type="RefSeq" id="WP_146303807.1">
    <property type="nucleotide sequence ID" value="NZ_VOHS01000003.1"/>
</dbReference>
<evidence type="ECO:0000259" key="4">
    <source>
        <dbReference type="PROSITE" id="PS01124"/>
    </source>
</evidence>
<gene>
    <name evidence="5" type="ORF">FEF09_03520</name>
</gene>
<dbReference type="AlphaFoldDB" id="A0A5C6LW53"/>
<reference evidence="5 6" key="1">
    <citation type="submission" date="2019-08" db="EMBL/GenBank/DDBJ databases">
        <title>Whole genome sequencing of chitin degrading bacteria Chitinophaga pinensis YS16.</title>
        <authorList>
            <person name="Singh R.P."/>
            <person name="Manchanda G."/>
            <person name="Maurya I.K."/>
            <person name="Joshi N.K."/>
            <person name="Srivastava A.K."/>
        </authorList>
    </citation>
    <scope>NUCLEOTIDE SEQUENCE [LARGE SCALE GENOMIC DNA]</scope>
    <source>
        <strain evidence="5 6">YS-16</strain>
    </source>
</reference>
<feature type="domain" description="HTH araC/xylS-type" evidence="4">
    <location>
        <begin position="175"/>
        <end position="273"/>
    </location>
</feature>
<dbReference type="PANTHER" id="PTHR43280">
    <property type="entry name" value="ARAC-FAMILY TRANSCRIPTIONAL REGULATOR"/>
    <property type="match status" value="1"/>
</dbReference>
<dbReference type="InterPro" id="IPR018060">
    <property type="entry name" value="HTH_AraC"/>
</dbReference>
<evidence type="ECO:0000313" key="5">
    <source>
        <dbReference type="EMBL" id="TWW01645.1"/>
    </source>
</evidence>
<dbReference type="PROSITE" id="PS01124">
    <property type="entry name" value="HTH_ARAC_FAMILY_2"/>
    <property type="match status" value="1"/>
</dbReference>
<dbReference type="InterPro" id="IPR009057">
    <property type="entry name" value="Homeodomain-like_sf"/>
</dbReference>